<evidence type="ECO:0000256" key="5">
    <source>
        <dbReference type="ARBA" id="ARBA00022840"/>
    </source>
</evidence>
<dbReference type="InterPro" id="IPR041471">
    <property type="entry name" value="UvrB_inter"/>
</dbReference>
<comment type="caution">
    <text evidence="10">The sequence shown here is derived from an EMBL/GenBank/DDBJ whole genome shotgun (WGS) entry which is preliminary data.</text>
</comment>
<sequence length="613" mass="70387">MTDKIFKLKSKFQPTGDQPQAIRSLIKSLKIGNDFQTLLGVTGSGKTFTAANLITDFNRPVLVMAPNKSLAAQLYREYKNFFPDNSVNFFVSYYDYYQPEAYMPTSDTYIEKEAMINEEIDRLRHQATSALATRRDVIIVASVSCIYNLGLPVSYTQSSLHLEIDQNIVRHDLISQLVKIQFTRTTGELVRGSFRVRGDVFEIRPAGEDVIYRLELADQKISDIGIVDKTTRHIIEGLKDIIIFPPKHFISTKPEIERAITDIKVELKDRLKFYNKNNLYLEAERLERRTKYDMEMLRSLGYCHGIENYSRHLTGKLSGEAPDSLLSYFPKDKNGQPDFLLVMDESHIGLPQVRGMYAGDKARKENLIKYGWRLPSALDNRPLKFDEFLERIGQTVFTSATPGDWEIKHSKTIAEQVIRPTGLVDPPIEIRQVFDKKKNISQVDDLIEELKLVIKKGERAIVNTLTKKMAEDLDAYLQKNGFKAAYMHSDVKTFRRTEILQEFREGQFDILVGVNLLREGLDLPEVTLVAIMDADREGFLRSEEALIQTMGRAARNVDGKVILYADKKTGSMKRAIEEVERRRKLQLAYNKKYKITPQTIKKDIESMLDVVEK</sequence>
<accession>A0A2H0W3W1</accession>
<keyword evidence="5" id="KW-0067">ATP-binding</keyword>
<dbReference type="PANTHER" id="PTHR24029">
    <property type="entry name" value="UVRABC SYSTEM PROTEIN B"/>
    <property type="match status" value="1"/>
</dbReference>
<dbReference type="NCBIfam" id="TIGR00631">
    <property type="entry name" value="uvrb"/>
    <property type="match status" value="1"/>
</dbReference>
<dbReference type="GO" id="GO:0004518">
    <property type="term" value="F:nuclease activity"/>
    <property type="evidence" value="ECO:0007669"/>
    <property type="project" value="UniProtKB-KW"/>
</dbReference>
<dbReference type="SUPFAM" id="SSF52540">
    <property type="entry name" value="P-loop containing nucleoside triphosphate hydrolases"/>
    <property type="match status" value="2"/>
</dbReference>
<keyword evidence="2" id="KW-0547">Nucleotide-binding</keyword>
<dbReference type="GO" id="GO:0009380">
    <property type="term" value="C:excinuclease repair complex"/>
    <property type="evidence" value="ECO:0007669"/>
    <property type="project" value="InterPro"/>
</dbReference>
<dbReference type="InterPro" id="IPR004807">
    <property type="entry name" value="UvrB"/>
</dbReference>
<feature type="domain" description="Helicase ATP-binding" evidence="8">
    <location>
        <begin position="27"/>
        <end position="175"/>
    </location>
</feature>
<dbReference type="Pfam" id="PF12344">
    <property type="entry name" value="UvrB"/>
    <property type="match status" value="1"/>
</dbReference>
<dbReference type="PROSITE" id="PS51192">
    <property type="entry name" value="HELICASE_ATP_BIND_1"/>
    <property type="match status" value="1"/>
</dbReference>
<dbReference type="Pfam" id="PF00271">
    <property type="entry name" value="Helicase_C"/>
    <property type="match status" value="1"/>
</dbReference>
<dbReference type="Pfam" id="PF04851">
    <property type="entry name" value="ResIII"/>
    <property type="match status" value="1"/>
</dbReference>
<dbReference type="SMART" id="SM00487">
    <property type="entry name" value="DEXDc"/>
    <property type="match status" value="1"/>
</dbReference>
<dbReference type="GO" id="GO:0016887">
    <property type="term" value="F:ATP hydrolysis activity"/>
    <property type="evidence" value="ECO:0007669"/>
    <property type="project" value="InterPro"/>
</dbReference>
<keyword evidence="6" id="KW-0267">Excision nuclease</keyword>
<dbReference type="InterPro" id="IPR027417">
    <property type="entry name" value="P-loop_NTPase"/>
</dbReference>
<dbReference type="PANTHER" id="PTHR24029:SF0">
    <property type="entry name" value="UVRABC SYSTEM PROTEIN B"/>
    <property type="match status" value="1"/>
</dbReference>
<organism evidence="10 11">
    <name type="scientific">Candidatus Buchananbacteria bacterium CG10_big_fil_rev_8_21_14_0_10_33_19</name>
    <dbReference type="NCBI Taxonomy" id="1974525"/>
    <lineage>
        <taxon>Bacteria</taxon>
        <taxon>Candidatus Buchananiibacteriota</taxon>
    </lineage>
</organism>
<evidence type="ECO:0000259" key="9">
    <source>
        <dbReference type="PROSITE" id="PS51194"/>
    </source>
</evidence>
<gene>
    <name evidence="10" type="ORF">COT80_04770</name>
</gene>
<protein>
    <submittedName>
        <fullName evidence="10">Excinuclease ABC subunit B</fullName>
    </submittedName>
</protein>
<dbReference type="GO" id="GO:0005524">
    <property type="term" value="F:ATP binding"/>
    <property type="evidence" value="ECO:0007669"/>
    <property type="project" value="UniProtKB-KW"/>
</dbReference>
<dbReference type="Pfam" id="PF17757">
    <property type="entry name" value="UvrB_inter"/>
    <property type="match status" value="1"/>
</dbReference>
<evidence type="ECO:0000256" key="2">
    <source>
        <dbReference type="ARBA" id="ARBA00022741"/>
    </source>
</evidence>
<keyword evidence="7" id="KW-0234">DNA repair</keyword>
<dbReference type="AlphaFoldDB" id="A0A2H0W3W1"/>
<keyword evidence="3" id="KW-0227">DNA damage</keyword>
<evidence type="ECO:0000259" key="8">
    <source>
        <dbReference type="PROSITE" id="PS51192"/>
    </source>
</evidence>
<dbReference type="GO" id="GO:0003677">
    <property type="term" value="F:DNA binding"/>
    <property type="evidence" value="ECO:0007669"/>
    <property type="project" value="InterPro"/>
</dbReference>
<evidence type="ECO:0000313" key="10">
    <source>
        <dbReference type="EMBL" id="PIS06049.1"/>
    </source>
</evidence>
<dbReference type="NCBIfam" id="NF003673">
    <property type="entry name" value="PRK05298.1"/>
    <property type="match status" value="1"/>
</dbReference>
<dbReference type="GO" id="GO:0006289">
    <property type="term" value="P:nucleotide-excision repair"/>
    <property type="evidence" value="ECO:0007669"/>
    <property type="project" value="InterPro"/>
</dbReference>
<evidence type="ECO:0000313" key="11">
    <source>
        <dbReference type="Proteomes" id="UP000229056"/>
    </source>
</evidence>
<keyword evidence="4" id="KW-0228">DNA excision</keyword>
<proteinExistence type="predicted"/>
<evidence type="ECO:0000256" key="6">
    <source>
        <dbReference type="ARBA" id="ARBA00022881"/>
    </source>
</evidence>
<dbReference type="InterPro" id="IPR024759">
    <property type="entry name" value="UvrB_YAD/RRR_dom"/>
</dbReference>
<keyword evidence="1" id="KW-0963">Cytoplasm</keyword>
<dbReference type="Gene3D" id="3.40.50.300">
    <property type="entry name" value="P-loop containing nucleotide triphosphate hydrolases"/>
    <property type="match status" value="3"/>
</dbReference>
<feature type="domain" description="Helicase C-terminal" evidence="9">
    <location>
        <begin position="442"/>
        <end position="604"/>
    </location>
</feature>
<dbReference type="InterPro" id="IPR001650">
    <property type="entry name" value="Helicase_C-like"/>
</dbReference>
<dbReference type="EMBL" id="PEZY01000012">
    <property type="protein sequence ID" value="PIS06049.1"/>
    <property type="molecule type" value="Genomic_DNA"/>
</dbReference>
<evidence type="ECO:0000256" key="3">
    <source>
        <dbReference type="ARBA" id="ARBA00022763"/>
    </source>
</evidence>
<dbReference type="SMART" id="SM00490">
    <property type="entry name" value="HELICc"/>
    <property type="match status" value="1"/>
</dbReference>
<dbReference type="InterPro" id="IPR014001">
    <property type="entry name" value="Helicase_ATP-bd"/>
</dbReference>
<dbReference type="PROSITE" id="PS51194">
    <property type="entry name" value="HELICASE_CTER"/>
    <property type="match status" value="1"/>
</dbReference>
<evidence type="ECO:0000256" key="1">
    <source>
        <dbReference type="ARBA" id="ARBA00022490"/>
    </source>
</evidence>
<reference evidence="11" key="1">
    <citation type="submission" date="2017-09" db="EMBL/GenBank/DDBJ databases">
        <title>Depth-based differentiation of microbial function through sediment-hosted aquifers and enrichment of novel symbionts in the deep terrestrial subsurface.</title>
        <authorList>
            <person name="Probst A.J."/>
            <person name="Ladd B."/>
            <person name="Jarett J.K."/>
            <person name="Geller-Mcgrath D.E."/>
            <person name="Sieber C.M.K."/>
            <person name="Emerson J.B."/>
            <person name="Anantharaman K."/>
            <person name="Thomas B.C."/>
            <person name="Malmstrom R."/>
            <person name="Stieglmeier M."/>
            <person name="Klingl A."/>
            <person name="Woyke T."/>
            <person name="Ryan C.M."/>
            <person name="Banfield J.F."/>
        </authorList>
    </citation>
    <scope>NUCLEOTIDE SEQUENCE [LARGE SCALE GENOMIC DNA]</scope>
</reference>
<dbReference type="InterPro" id="IPR006935">
    <property type="entry name" value="Helicase/UvrB_N"/>
</dbReference>
<evidence type="ECO:0000256" key="4">
    <source>
        <dbReference type="ARBA" id="ARBA00022769"/>
    </source>
</evidence>
<evidence type="ECO:0000256" key="7">
    <source>
        <dbReference type="ARBA" id="ARBA00023204"/>
    </source>
</evidence>
<dbReference type="CDD" id="cd17916">
    <property type="entry name" value="DEXHc_UvrB"/>
    <property type="match status" value="1"/>
</dbReference>
<name>A0A2H0W3W1_9BACT</name>
<dbReference type="Proteomes" id="UP000229056">
    <property type="component" value="Unassembled WGS sequence"/>
</dbReference>